<evidence type="ECO:0000313" key="1">
    <source>
        <dbReference type="EMBL" id="CEK58315.1"/>
    </source>
</evidence>
<accession>A0A0B6YS17</accession>
<reference evidence="1" key="1">
    <citation type="submission" date="2014-12" db="EMBL/GenBank/DDBJ databases">
        <title>Insight into the proteome of Arion vulgaris.</title>
        <authorList>
            <person name="Aradska J."/>
            <person name="Bulat T."/>
            <person name="Smidak R."/>
            <person name="Sarate P."/>
            <person name="Gangsoo J."/>
            <person name="Sialana F."/>
            <person name="Bilban M."/>
            <person name="Lubec G."/>
        </authorList>
    </citation>
    <scope>NUCLEOTIDE SEQUENCE</scope>
    <source>
        <tissue evidence="1">Skin</tissue>
    </source>
</reference>
<gene>
    <name evidence="1" type="primary">ORF32689</name>
</gene>
<name>A0A0B6YS17_9EUPU</name>
<proteinExistence type="predicted"/>
<dbReference type="AlphaFoldDB" id="A0A0B6YS17"/>
<protein>
    <submittedName>
        <fullName evidence="1">Uncharacterized protein</fullName>
    </submittedName>
</protein>
<dbReference type="EMBL" id="HACG01011450">
    <property type="protein sequence ID" value="CEK58315.1"/>
    <property type="molecule type" value="Transcribed_RNA"/>
</dbReference>
<organism evidence="1">
    <name type="scientific">Arion vulgaris</name>
    <dbReference type="NCBI Taxonomy" id="1028688"/>
    <lineage>
        <taxon>Eukaryota</taxon>
        <taxon>Metazoa</taxon>
        <taxon>Spiralia</taxon>
        <taxon>Lophotrochozoa</taxon>
        <taxon>Mollusca</taxon>
        <taxon>Gastropoda</taxon>
        <taxon>Heterobranchia</taxon>
        <taxon>Euthyneura</taxon>
        <taxon>Panpulmonata</taxon>
        <taxon>Eupulmonata</taxon>
        <taxon>Stylommatophora</taxon>
        <taxon>Helicina</taxon>
        <taxon>Arionoidea</taxon>
        <taxon>Arionidae</taxon>
        <taxon>Arion</taxon>
    </lineage>
</organism>
<sequence length="57" mass="6432">MCNEFLHSNLIMLGNMSVALDINYITYRREGETAHCVFVGCSCVYKSVSVTIETRPD</sequence>